<dbReference type="OrthoDB" id="9813321at2"/>
<dbReference type="EMBL" id="MIHH01000017">
    <property type="protein sequence ID" value="OIQ08063.1"/>
    <property type="molecule type" value="Genomic_DNA"/>
</dbReference>
<evidence type="ECO:0000259" key="1">
    <source>
        <dbReference type="SMART" id="SM00834"/>
    </source>
</evidence>
<evidence type="ECO:0000313" key="3">
    <source>
        <dbReference type="EMBL" id="OIQ60572.1"/>
    </source>
</evidence>
<feature type="domain" description="Putative regulatory protein FmdB zinc ribbon" evidence="1">
    <location>
        <begin position="1"/>
        <end position="39"/>
    </location>
</feature>
<dbReference type="InterPro" id="IPR013429">
    <property type="entry name" value="Regulatory_FmdB_Zinc_ribbon"/>
</dbReference>
<evidence type="ECO:0000313" key="2">
    <source>
        <dbReference type="EMBL" id="OIQ08063.1"/>
    </source>
</evidence>
<evidence type="ECO:0000313" key="4">
    <source>
        <dbReference type="Proteomes" id="UP000182743"/>
    </source>
</evidence>
<dbReference type="SMART" id="SM00834">
    <property type="entry name" value="CxxC_CXXC_SSSS"/>
    <property type="match status" value="1"/>
</dbReference>
<comment type="caution">
    <text evidence="3">The sequence shown here is derived from an EMBL/GenBank/DDBJ whole genome shotgun (WGS) entry which is preliminary data.</text>
</comment>
<dbReference type="Proteomes" id="UP000182811">
    <property type="component" value="Unassembled WGS sequence"/>
</dbReference>
<dbReference type="EMBL" id="MDDC01000004">
    <property type="protein sequence ID" value="OIQ60572.1"/>
    <property type="molecule type" value="Genomic_DNA"/>
</dbReference>
<protein>
    <submittedName>
        <fullName evidence="3">Zinc ribbon domain protein</fullName>
    </submittedName>
</protein>
<evidence type="ECO:0000313" key="5">
    <source>
        <dbReference type="Proteomes" id="UP000182811"/>
    </source>
</evidence>
<dbReference type="Proteomes" id="UP000182743">
    <property type="component" value="Unassembled WGS sequence"/>
</dbReference>
<gene>
    <name evidence="2" type="ORF">MOOR_23430</name>
    <name evidence="3" type="ORF">MOTE_05360</name>
</gene>
<organism evidence="3 5">
    <name type="scientific">Neomoorella thermoacetica</name>
    <name type="common">Clostridium thermoaceticum</name>
    <dbReference type="NCBI Taxonomy" id="1525"/>
    <lineage>
        <taxon>Bacteria</taxon>
        <taxon>Bacillati</taxon>
        <taxon>Bacillota</taxon>
        <taxon>Clostridia</taxon>
        <taxon>Neomoorellales</taxon>
        <taxon>Neomoorellaceae</taxon>
        <taxon>Neomoorella</taxon>
    </lineage>
</organism>
<accession>A0A1J5NZ60</accession>
<proteinExistence type="predicted"/>
<sequence length="74" mass="8056">MPEFEFKCSDCGAICTFNRREDANICPNCGSARLMRIFSAPHIVKSRPEAGEKTLCCGRDSRPEGCTPGSCCHG</sequence>
<dbReference type="RefSeq" id="WP_075516067.1">
    <property type="nucleotide sequence ID" value="NZ_MIHH01000017.1"/>
</dbReference>
<dbReference type="AlphaFoldDB" id="A0A1J5NZ60"/>
<reference evidence="4 5" key="1">
    <citation type="submission" date="2016-08" db="EMBL/GenBank/DDBJ databases">
        <title>Genome-based comparison of Moorella thermoacetic strains.</title>
        <authorList>
            <person name="Poehlein A."/>
            <person name="Bengelsdorf F.R."/>
            <person name="Esser C."/>
            <person name="Duerre P."/>
            <person name="Daniel R."/>
        </authorList>
    </citation>
    <scope>NUCLEOTIDE SEQUENCE [LARGE SCALE GENOMIC DNA]</scope>
    <source>
        <strain evidence="2 4">DSM 11768</strain>
        <strain evidence="3 5">DSM 21394</strain>
    </source>
</reference>
<name>A0A1J5NZ60_NEOTH</name>
<dbReference type="NCBIfam" id="TIGR02605">
    <property type="entry name" value="CxxC_CxxC_SSSS"/>
    <property type="match status" value="1"/>
</dbReference>